<organism evidence="1">
    <name type="scientific">Anguilla anguilla</name>
    <name type="common">European freshwater eel</name>
    <name type="synonym">Muraena anguilla</name>
    <dbReference type="NCBI Taxonomy" id="7936"/>
    <lineage>
        <taxon>Eukaryota</taxon>
        <taxon>Metazoa</taxon>
        <taxon>Chordata</taxon>
        <taxon>Craniata</taxon>
        <taxon>Vertebrata</taxon>
        <taxon>Euteleostomi</taxon>
        <taxon>Actinopterygii</taxon>
        <taxon>Neopterygii</taxon>
        <taxon>Teleostei</taxon>
        <taxon>Anguilliformes</taxon>
        <taxon>Anguillidae</taxon>
        <taxon>Anguilla</taxon>
    </lineage>
</organism>
<reference evidence="1" key="1">
    <citation type="submission" date="2014-11" db="EMBL/GenBank/DDBJ databases">
        <authorList>
            <person name="Amaro Gonzalez C."/>
        </authorList>
    </citation>
    <scope>NUCLEOTIDE SEQUENCE</scope>
</reference>
<reference evidence="1" key="2">
    <citation type="journal article" date="2015" name="Fish Shellfish Immunol.">
        <title>Early steps in the European eel (Anguilla anguilla)-Vibrio vulnificus interaction in the gills: Role of the RtxA13 toxin.</title>
        <authorList>
            <person name="Callol A."/>
            <person name="Pajuelo D."/>
            <person name="Ebbesson L."/>
            <person name="Teles M."/>
            <person name="MacKenzie S."/>
            <person name="Amaro C."/>
        </authorList>
    </citation>
    <scope>NUCLEOTIDE SEQUENCE</scope>
</reference>
<accession>A0A0E9VFK0</accession>
<sequence length="62" mass="7431">MYKFTLNKKKSIAMDSFWHHSVMPKLNELSDFYKVNHVIHQLCSFSRTIGLLVFPFECDPYF</sequence>
<name>A0A0E9VFK0_ANGAN</name>
<proteinExistence type="predicted"/>
<protein>
    <submittedName>
        <fullName evidence="1">Uncharacterized protein</fullName>
    </submittedName>
</protein>
<dbReference type="EMBL" id="GBXM01031673">
    <property type="protein sequence ID" value="JAH76904.1"/>
    <property type="molecule type" value="Transcribed_RNA"/>
</dbReference>
<dbReference type="AlphaFoldDB" id="A0A0E9VFK0"/>
<evidence type="ECO:0000313" key="1">
    <source>
        <dbReference type="EMBL" id="JAH76904.1"/>
    </source>
</evidence>